<evidence type="ECO:0000313" key="2">
    <source>
        <dbReference type="Proteomes" id="UP000326198"/>
    </source>
</evidence>
<dbReference type="Proteomes" id="UP000326198">
    <property type="component" value="Unassembled WGS sequence"/>
</dbReference>
<keyword evidence="2" id="KW-1185">Reference proteome</keyword>
<reference evidence="1 2" key="1">
    <citation type="submission" date="2019-04" db="EMBL/GenBank/DDBJ databases">
        <title>Friends and foes A comparative genomics studyof 23 Aspergillus species from section Flavi.</title>
        <authorList>
            <consortium name="DOE Joint Genome Institute"/>
            <person name="Kjaerbolling I."/>
            <person name="Vesth T."/>
            <person name="Frisvad J.C."/>
            <person name="Nybo J.L."/>
            <person name="Theobald S."/>
            <person name="Kildgaard S."/>
            <person name="Isbrandt T."/>
            <person name="Kuo A."/>
            <person name="Sato A."/>
            <person name="Lyhne E.K."/>
            <person name="Kogle M.E."/>
            <person name="Wiebenga A."/>
            <person name="Kun R.S."/>
            <person name="Lubbers R.J."/>
            <person name="Makela M.R."/>
            <person name="Barry K."/>
            <person name="Chovatia M."/>
            <person name="Clum A."/>
            <person name="Daum C."/>
            <person name="Haridas S."/>
            <person name="He G."/>
            <person name="LaButti K."/>
            <person name="Lipzen A."/>
            <person name="Mondo S."/>
            <person name="Riley R."/>
            <person name="Salamov A."/>
            <person name="Simmons B.A."/>
            <person name="Magnuson J.K."/>
            <person name="Henrissat B."/>
            <person name="Mortensen U.H."/>
            <person name="Larsen T.O."/>
            <person name="Devries R.P."/>
            <person name="Grigoriev I.V."/>
            <person name="Machida M."/>
            <person name="Baker S.E."/>
            <person name="Andersen M.R."/>
        </authorList>
    </citation>
    <scope>NUCLEOTIDE SEQUENCE [LARGE SCALE GENOMIC DNA]</scope>
    <source>
        <strain evidence="1 2">IBT 29228</strain>
    </source>
</reference>
<dbReference type="EMBL" id="ML736289">
    <property type="protein sequence ID" value="KAE8374267.1"/>
    <property type="molecule type" value="Genomic_DNA"/>
</dbReference>
<name>A0A5N7AWN5_9EURO</name>
<accession>A0A5N7AWN5</accession>
<evidence type="ECO:0000313" key="1">
    <source>
        <dbReference type="EMBL" id="KAE8374267.1"/>
    </source>
</evidence>
<gene>
    <name evidence="1" type="ORF">BDV26DRAFT_46725</name>
</gene>
<organism evidence="1 2">
    <name type="scientific">Aspergillus bertholletiae</name>
    <dbReference type="NCBI Taxonomy" id="1226010"/>
    <lineage>
        <taxon>Eukaryota</taxon>
        <taxon>Fungi</taxon>
        <taxon>Dikarya</taxon>
        <taxon>Ascomycota</taxon>
        <taxon>Pezizomycotina</taxon>
        <taxon>Eurotiomycetes</taxon>
        <taxon>Eurotiomycetidae</taxon>
        <taxon>Eurotiales</taxon>
        <taxon>Aspergillaceae</taxon>
        <taxon>Aspergillus</taxon>
        <taxon>Aspergillus subgen. Circumdati</taxon>
    </lineage>
</organism>
<dbReference type="AlphaFoldDB" id="A0A5N7AWN5"/>
<sequence>MMKQNPGNAAVDPRAQAALALWVVSPLPITGPTTSSSTATLPWRFPGKNDFFCFVFVSSFYRNVFLVAYVPQPCQRMPQWRGISPLPYNIHVIRCTISNGPTGGCLPVAYPHPPATASFSELEFMPRSRARGYFKKIPGSSSFTIHLAAHLEIT</sequence>
<protein>
    <submittedName>
        <fullName evidence="1">Uncharacterized protein</fullName>
    </submittedName>
</protein>
<proteinExistence type="predicted"/>